<reference evidence="1" key="1">
    <citation type="submission" date="2021-06" db="EMBL/GenBank/DDBJ databases">
        <authorList>
            <person name="Kallberg Y."/>
            <person name="Tangrot J."/>
            <person name="Rosling A."/>
        </authorList>
    </citation>
    <scope>NUCLEOTIDE SEQUENCE</scope>
    <source>
        <strain evidence="1">28 12/20/2015</strain>
    </source>
</reference>
<comment type="caution">
    <text evidence="1">The sequence shown here is derived from an EMBL/GenBank/DDBJ whole genome shotgun (WGS) entry which is preliminary data.</text>
</comment>
<gene>
    <name evidence="1" type="ORF">SPELUC_LOCUS10702</name>
</gene>
<keyword evidence="2" id="KW-1185">Reference proteome</keyword>
<sequence>KFTKKSAIVKFKSVETQTDEYDFDNFNENYYNNWGDEGDSTPFQNEIEDNDRPTWSINNEETPQIEESLTLTIEQESQSEITSDTIISDKENKYKVRLADGDYYIFMNPFDIKYSQANISNKFSYSGKNLKETIDELLNFNIESIKNIRAIEVCIINDTYYSSDNRRLYCFRKAIKNGANFQKIPVLVRRASDTNIK</sequence>
<evidence type="ECO:0000313" key="1">
    <source>
        <dbReference type="EMBL" id="CAG8690084.1"/>
    </source>
</evidence>
<organism evidence="1 2">
    <name type="scientific">Cetraspora pellucida</name>
    <dbReference type="NCBI Taxonomy" id="1433469"/>
    <lineage>
        <taxon>Eukaryota</taxon>
        <taxon>Fungi</taxon>
        <taxon>Fungi incertae sedis</taxon>
        <taxon>Mucoromycota</taxon>
        <taxon>Glomeromycotina</taxon>
        <taxon>Glomeromycetes</taxon>
        <taxon>Diversisporales</taxon>
        <taxon>Gigasporaceae</taxon>
        <taxon>Cetraspora</taxon>
    </lineage>
</organism>
<accession>A0ACA9P346</accession>
<name>A0ACA9P346_9GLOM</name>
<dbReference type="Proteomes" id="UP000789366">
    <property type="component" value="Unassembled WGS sequence"/>
</dbReference>
<protein>
    <submittedName>
        <fullName evidence="1">5811_t:CDS:1</fullName>
    </submittedName>
</protein>
<evidence type="ECO:0000313" key="2">
    <source>
        <dbReference type="Proteomes" id="UP000789366"/>
    </source>
</evidence>
<proteinExistence type="predicted"/>
<dbReference type="EMBL" id="CAJVPW010020651">
    <property type="protein sequence ID" value="CAG8690084.1"/>
    <property type="molecule type" value="Genomic_DNA"/>
</dbReference>
<feature type="non-terminal residue" evidence="1">
    <location>
        <position position="1"/>
    </location>
</feature>